<feature type="transmembrane region" description="Helical" evidence="2">
    <location>
        <begin position="34"/>
        <end position="60"/>
    </location>
</feature>
<accession>A0A9W8JP86</accession>
<evidence type="ECO:0000256" key="1">
    <source>
        <dbReference type="SAM" id="MobiDB-lite"/>
    </source>
</evidence>
<reference evidence="3" key="1">
    <citation type="submission" date="2022-07" db="EMBL/GenBank/DDBJ databases">
        <title>Genome Sequence of Agrocybe chaxingu.</title>
        <authorList>
            <person name="Buettner E."/>
        </authorList>
    </citation>
    <scope>NUCLEOTIDE SEQUENCE</scope>
    <source>
        <strain evidence="3">MP-N11</strain>
    </source>
</reference>
<evidence type="ECO:0000256" key="2">
    <source>
        <dbReference type="SAM" id="Phobius"/>
    </source>
</evidence>
<evidence type="ECO:0000313" key="3">
    <source>
        <dbReference type="EMBL" id="KAJ3485608.1"/>
    </source>
</evidence>
<feature type="region of interest" description="Disordered" evidence="1">
    <location>
        <begin position="375"/>
        <end position="411"/>
    </location>
</feature>
<sequence length="507" mass="56883">MTMDFSRLPQPRFNAKHLNLQILRNPSRWMKAYFFLWPLLVFYHLPLQSFFDFNAVYILLQVARFPNPQSSGKNWALGAAAYIACWLAWIFAVCIMYELVYSFARRWRLRRPLILPIYLSSSAFNLAALTSYNTFSFLQHLRFSAFFPEYARALSPLSPSDPDYSFADEQDQDYYGQESSWKQGLAETCFFYSQNLPTVALLLPRAGLCLALLFAFGSAPEVLSVFGVTTSGAGNLARRDATFFRPDAWRSLVLLASWLGLWIFSNQRLAGLCGPRHTWEESEQEKTRSVYSEAASEYGAYRGSVYPTGAAVYNSGDGEAASYRGDELAWEWRETTRMRVQDAFEFCLNTRRRSSSGGASTLRWAPAATPAGYNYGSRRYRHRRRKSSKAKGKEPSTEHENEKVAGTGEPEQFEGIERVLAAVGFPGAAAASPSRRAPLSKDLFSAPEGLAKEPIDPIQYEQIQPGPSSGMYTGLDAPKMAKRNSKDKIPGSSTAPYPFSSPGKDVE</sequence>
<dbReference type="Proteomes" id="UP001148786">
    <property type="component" value="Unassembled WGS sequence"/>
</dbReference>
<feature type="compositionally biased region" description="Basic and acidic residues" evidence="1">
    <location>
        <begin position="391"/>
        <end position="403"/>
    </location>
</feature>
<keyword evidence="2" id="KW-0812">Transmembrane</keyword>
<feature type="region of interest" description="Disordered" evidence="1">
    <location>
        <begin position="448"/>
        <end position="507"/>
    </location>
</feature>
<name>A0A9W8JP86_9AGAR</name>
<protein>
    <submittedName>
        <fullName evidence="3">Uncharacterized protein</fullName>
    </submittedName>
</protein>
<feature type="transmembrane region" description="Helical" evidence="2">
    <location>
        <begin position="113"/>
        <end position="132"/>
    </location>
</feature>
<dbReference type="OrthoDB" id="2575061at2759"/>
<keyword evidence="2" id="KW-1133">Transmembrane helix</keyword>
<comment type="caution">
    <text evidence="3">The sequence shown here is derived from an EMBL/GenBank/DDBJ whole genome shotgun (WGS) entry which is preliminary data.</text>
</comment>
<evidence type="ECO:0000313" key="4">
    <source>
        <dbReference type="Proteomes" id="UP001148786"/>
    </source>
</evidence>
<dbReference type="AlphaFoldDB" id="A0A9W8JP86"/>
<feature type="compositionally biased region" description="Basic residues" evidence="1">
    <location>
        <begin position="378"/>
        <end position="390"/>
    </location>
</feature>
<feature type="transmembrane region" description="Helical" evidence="2">
    <location>
        <begin position="80"/>
        <end position="101"/>
    </location>
</feature>
<dbReference type="EMBL" id="JANKHO010003168">
    <property type="protein sequence ID" value="KAJ3485608.1"/>
    <property type="molecule type" value="Genomic_DNA"/>
</dbReference>
<keyword evidence="2" id="KW-0472">Membrane</keyword>
<proteinExistence type="predicted"/>
<organism evidence="3 4">
    <name type="scientific">Agrocybe chaxingu</name>
    <dbReference type="NCBI Taxonomy" id="84603"/>
    <lineage>
        <taxon>Eukaryota</taxon>
        <taxon>Fungi</taxon>
        <taxon>Dikarya</taxon>
        <taxon>Basidiomycota</taxon>
        <taxon>Agaricomycotina</taxon>
        <taxon>Agaricomycetes</taxon>
        <taxon>Agaricomycetidae</taxon>
        <taxon>Agaricales</taxon>
        <taxon>Agaricineae</taxon>
        <taxon>Strophariaceae</taxon>
        <taxon>Agrocybe</taxon>
    </lineage>
</organism>
<feature type="compositionally biased region" description="Polar residues" evidence="1">
    <location>
        <begin position="461"/>
        <end position="471"/>
    </location>
</feature>
<gene>
    <name evidence="3" type="ORF">NLJ89_g11885</name>
</gene>
<keyword evidence="4" id="KW-1185">Reference proteome</keyword>